<dbReference type="PRINTS" id="PR01607">
    <property type="entry name" value="APYRASEFAMLY"/>
</dbReference>
<dbReference type="InterPro" id="IPR036907">
    <property type="entry name" value="5'-Nucleotdase_C_sf"/>
</dbReference>
<evidence type="ECO:0000256" key="3">
    <source>
        <dbReference type="RuleBase" id="RU362119"/>
    </source>
</evidence>
<evidence type="ECO:0000313" key="7">
    <source>
        <dbReference type="Proteomes" id="UP000247932"/>
    </source>
</evidence>
<dbReference type="Gene3D" id="3.90.780.10">
    <property type="entry name" value="5'-Nucleotidase, C-terminal domain"/>
    <property type="match status" value="1"/>
</dbReference>
<evidence type="ECO:0000256" key="1">
    <source>
        <dbReference type="ARBA" id="ARBA00006654"/>
    </source>
</evidence>
<dbReference type="GO" id="GO:0046872">
    <property type="term" value="F:metal ion binding"/>
    <property type="evidence" value="ECO:0007669"/>
    <property type="project" value="InterPro"/>
</dbReference>
<dbReference type="GO" id="GO:0009166">
    <property type="term" value="P:nucleotide catabolic process"/>
    <property type="evidence" value="ECO:0007669"/>
    <property type="project" value="InterPro"/>
</dbReference>
<gene>
    <name evidence="6" type="ORF">DKK70_11870</name>
</gene>
<name>A0A2V4E0G8_9GAMM</name>
<feature type="chain" id="PRO_5015796295" evidence="3">
    <location>
        <begin position="25"/>
        <end position="561"/>
    </location>
</feature>
<evidence type="ECO:0000313" key="6">
    <source>
        <dbReference type="EMBL" id="PXZ05279.1"/>
    </source>
</evidence>
<dbReference type="AlphaFoldDB" id="A0A2V4E0G8"/>
<dbReference type="InterPro" id="IPR006179">
    <property type="entry name" value="5_nucleotidase/apyrase"/>
</dbReference>
<dbReference type="GO" id="GO:0016788">
    <property type="term" value="F:hydrolase activity, acting on ester bonds"/>
    <property type="evidence" value="ECO:0007669"/>
    <property type="project" value="InterPro"/>
</dbReference>
<dbReference type="InterPro" id="IPR008334">
    <property type="entry name" value="5'-Nucleotdase_C"/>
</dbReference>
<dbReference type="RefSeq" id="WP_110434205.1">
    <property type="nucleotide sequence ID" value="NZ_QGLR01000013.1"/>
</dbReference>
<dbReference type="GO" id="GO:0000166">
    <property type="term" value="F:nucleotide binding"/>
    <property type="evidence" value="ECO:0007669"/>
    <property type="project" value="UniProtKB-KW"/>
</dbReference>
<organism evidence="6 7">
    <name type="scientific">Gilliamella apicola</name>
    <dbReference type="NCBI Taxonomy" id="1196095"/>
    <lineage>
        <taxon>Bacteria</taxon>
        <taxon>Pseudomonadati</taxon>
        <taxon>Pseudomonadota</taxon>
        <taxon>Gammaproteobacteria</taxon>
        <taxon>Orbales</taxon>
        <taxon>Orbaceae</taxon>
        <taxon>Gilliamella</taxon>
    </lineage>
</organism>
<dbReference type="PANTHER" id="PTHR11575:SF6">
    <property type="entry name" value="2',3'-CYCLIC-NUCLEOTIDE 2'-PHOSPHODIESTERASE_3'-NUCLEOTIDASE"/>
    <property type="match status" value="1"/>
</dbReference>
<feature type="domain" description="Calcineurin-like phosphoesterase" evidence="4">
    <location>
        <begin position="30"/>
        <end position="250"/>
    </location>
</feature>
<dbReference type="Proteomes" id="UP000247932">
    <property type="component" value="Unassembled WGS sequence"/>
</dbReference>
<dbReference type="InterPro" id="IPR029052">
    <property type="entry name" value="Metallo-depent_PP-like"/>
</dbReference>
<dbReference type="InterPro" id="IPR004843">
    <property type="entry name" value="Calcineurin-like_PHP"/>
</dbReference>
<dbReference type="Pfam" id="PF00149">
    <property type="entry name" value="Metallophos"/>
    <property type="match status" value="1"/>
</dbReference>
<keyword evidence="2 3" id="KW-0732">Signal</keyword>
<keyword evidence="3" id="KW-0378">Hydrolase</keyword>
<sequence length="561" mass="62553">MLISKNRALLSGLLLLGCVFQSDAKEIAVSILATSDVHGRMLPWDYGTDKADSSGSYAQISSFLKEYRSQHANVIMVDAGDIIQDNQIERFYNVKDHPAIAALNAMHYDIMVLGNHEFNFGMPIVDKVISQFKGQSLAANIYYKDSGKPYLPATTIIEKEGVKIGFIGATTPFVPEYENKTGYVNQMEFTMPIPEIKKQIANLKQQSVDAIVLVTHMGLDNENNKPGTGVADVAEQLPELDVIIAGHNHQNISEKVINNVVITEPHRYGTVVSVVDLKFDMDGNKKTLVAKKSQTLPVKAYPADPEIEKIYSPYHQQLREISNQVIGETDQDLVPQEIIHGIPAVYLQESGLTNLLNSVQIYYSGADVTAVLVDNKKAILNKGPIARKDIANNYQYTAGETSIFEVTGKDLKDYMEWSAAYFAQVQPTDKNYQYDPVRSASKYMTYDMFGGVKYIIDLSEPVGNRIKNLTLLNGKVITDNMKLKLGMNAYRYEMLVKKGGPLEGRRVEPIWNSRTALGDEEGTIRNMTIKYITDVKKGKITDESNHNWQVIGINPNPNPSN</sequence>
<dbReference type="EMBL" id="QGLR01000013">
    <property type="protein sequence ID" value="PXZ05279.1"/>
    <property type="molecule type" value="Genomic_DNA"/>
</dbReference>
<dbReference type="PROSITE" id="PS00785">
    <property type="entry name" value="5_NUCLEOTIDASE_1"/>
    <property type="match status" value="1"/>
</dbReference>
<evidence type="ECO:0000256" key="2">
    <source>
        <dbReference type="ARBA" id="ARBA00022729"/>
    </source>
</evidence>
<dbReference type="PANTHER" id="PTHR11575">
    <property type="entry name" value="5'-NUCLEOTIDASE-RELATED"/>
    <property type="match status" value="1"/>
</dbReference>
<evidence type="ECO:0000259" key="4">
    <source>
        <dbReference type="Pfam" id="PF00149"/>
    </source>
</evidence>
<dbReference type="PROSITE" id="PS00786">
    <property type="entry name" value="5_NUCLEOTIDASE_2"/>
    <property type="match status" value="1"/>
</dbReference>
<proteinExistence type="inferred from homology"/>
<dbReference type="Pfam" id="PF02872">
    <property type="entry name" value="5_nucleotid_C"/>
    <property type="match status" value="1"/>
</dbReference>
<comment type="similarity">
    <text evidence="1 3">Belongs to the 5'-nucleotidase family.</text>
</comment>
<keyword evidence="7" id="KW-1185">Reference proteome</keyword>
<comment type="caution">
    <text evidence="6">The sequence shown here is derived from an EMBL/GenBank/DDBJ whole genome shotgun (WGS) entry which is preliminary data.</text>
</comment>
<reference evidence="6 7" key="1">
    <citation type="submission" date="2018-05" db="EMBL/GenBank/DDBJ databases">
        <title>Reference genomes for bee gut microbiota database.</title>
        <authorList>
            <person name="Ellegaard K.M."/>
        </authorList>
    </citation>
    <scope>NUCLEOTIDE SEQUENCE [LARGE SCALE GENOMIC DNA]</scope>
    <source>
        <strain evidence="6 7">ESL0182</strain>
    </source>
</reference>
<dbReference type="SUPFAM" id="SSF55816">
    <property type="entry name" value="5'-nucleotidase (syn. UDP-sugar hydrolase), C-terminal domain"/>
    <property type="match status" value="1"/>
</dbReference>
<dbReference type="PROSITE" id="PS51257">
    <property type="entry name" value="PROKAR_LIPOPROTEIN"/>
    <property type="match status" value="1"/>
</dbReference>
<dbReference type="SUPFAM" id="SSF56300">
    <property type="entry name" value="Metallo-dependent phosphatases"/>
    <property type="match status" value="1"/>
</dbReference>
<evidence type="ECO:0000259" key="5">
    <source>
        <dbReference type="Pfam" id="PF02872"/>
    </source>
</evidence>
<dbReference type="OrthoDB" id="9803927at2"/>
<protein>
    <submittedName>
        <fullName evidence="6">Bifunctional metallophosphatase/5'-nucleotidase</fullName>
    </submittedName>
</protein>
<accession>A0A2V4E0G8</accession>
<feature type="domain" description="5'-Nucleotidase C-terminal" evidence="5">
    <location>
        <begin position="343"/>
        <end position="491"/>
    </location>
</feature>
<dbReference type="Gene3D" id="3.60.21.10">
    <property type="match status" value="1"/>
</dbReference>
<dbReference type="GO" id="GO:0030288">
    <property type="term" value="C:outer membrane-bounded periplasmic space"/>
    <property type="evidence" value="ECO:0007669"/>
    <property type="project" value="TreeGrafter"/>
</dbReference>
<feature type="signal peptide" evidence="3">
    <location>
        <begin position="1"/>
        <end position="24"/>
    </location>
</feature>
<dbReference type="InterPro" id="IPR006146">
    <property type="entry name" value="5'-Nucleotdase_CS"/>
</dbReference>
<keyword evidence="3" id="KW-0547">Nucleotide-binding</keyword>